<evidence type="ECO:0000313" key="2">
    <source>
        <dbReference type="Proteomes" id="UP000195787"/>
    </source>
</evidence>
<reference evidence="1 2" key="1">
    <citation type="submission" date="2017-02" db="EMBL/GenBank/DDBJ databases">
        <authorList>
            <person name="Peterson S.W."/>
        </authorList>
    </citation>
    <scope>NUCLEOTIDE SEQUENCE [LARGE SCALE GENOMIC DNA]</scope>
    <source>
        <strain evidence="1 2">LMG 22410</strain>
    </source>
</reference>
<organism evidence="1 2">
    <name type="scientific">Agrococcus casei LMG 22410</name>
    <dbReference type="NCBI Taxonomy" id="1255656"/>
    <lineage>
        <taxon>Bacteria</taxon>
        <taxon>Bacillati</taxon>
        <taxon>Actinomycetota</taxon>
        <taxon>Actinomycetes</taxon>
        <taxon>Micrococcales</taxon>
        <taxon>Microbacteriaceae</taxon>
        <taxon>Agrococcus</taxon>
    </lineage>
</organism>
<dbReference type="Proteomes" id="UP000195787">
    <property type="component" value="Unassembled WGS sequence"/>
</dbReference>
<dbReference type="AlphaFoldDB" id="A0A1R4EXC9"/>
<proteinExistence type="predicted"/>
<dbReference type="EMBL" id="FUHU01000007">
    <property type="protein sequence ID" value="SJM48308.1"/>
    <property type="molecule type" value="Genomic_DNA"/>
</dbReference>
<name>A0A1R4EXC9_9MICO</name>
<keyword evidence="2" id="KW-1185">Reference proteome</keyword>
<accession>A0A1R4EXC9</accession>
<gene>
    <name evidence="1" type="ORF">CZ674_01450</name>
</gene>
<sequence length="129" mass="14658">MSLAQLEDALKSFTSLTFEEAYDAASSMFDGEQTVESVTIFQELIQEDWFPGYPNVIGSERLFLFLDVVVSDSTDHFLWKNKLTHSEVTEADDVSQFHYLSKLVDDRTSFKEENGNTVVRHGYDATEAS</sequence>
<evidence type="ECO:0000313" key="1">
    <source>
        <dbReference type="EMBL" id="SJM48308.1"/>
    </source>
</evidence>
<protein>
    <submittedName>
        <fullName evidence="1">Uncharacterized protein</fullName>
    </submittedName>
</protein>